<dbReference type="InterPro" id="IPR020846">
    <property type="entry name" value="MFS_dom"/>
</dbReference>
<dbReference type="GO" id="GO:0022857">
    <property type="term" value="F:transmembrane transporter activity"/>
    <property type="evidence" value="ECO:0007669"/>
    <property type="project" value="InterPro"/>
</dbReference>
<name>A0A239CIQ4_9NOCA</name>
<evidence type="ECO:0000313" key="10">
    <source>
        <dbReference type="EMBL" id="SNS19344.1"/>
    </source>
</evidence>
<evidence type="ECO:0000256" key="4">
    <source>
        <dbReference type="ARBA" id="ARBA00022692"/>
    </source>
</evidence>
<dbReference type="AlphaFoldDB" id="A0A239CIQ4"/>
<evidence type="ECO:0000256" key="8">
    <source>
        <dbReference type="SAM" id="Phobius"/>
    </source>
</evidence>
<evidence type="ECO:0000256" key="7">
    <source>
        <dbReference type="SAM" id="MobiDB-lite"/>
    </source>
</evidence>
<feature type="transmembrane region" description="Helical" evidence="8">
    <location>
        <begin position="112"/>
        <end position="134"/>
    </location>
</feature>
<reference evidence="11" key="1">
    <citation type="submission" date="2017-06" db="EMBL/GenBank/DDBJ databases">
        <authorList>
            <person name="Varghese N."/>
            <person name="Submissions S."/>
        </authorList>
    </citation>
    <scope>NUCLEOTIDE SEQUENCE [LARGE SCALE GENOMIC DNA]</scope>
    <source>
        <strain evidence="11">JCM 23211</strain>
    </source>
</reference>
<feature type="region of interest" description="Disordered" evidence="7">
    <location>
        <begin position="160"/>
        <end position="183"/>
    </location>
</feature>
<evidence type="ECO:0000259" key="9">
    <source>
        <dbReference type="PROSITE" id="PS50850"/>
    </source>
</evidence>
<dbReference type="SUPFAM" id="SSF103473">
    <property type="entry name" value="MFS general substrate transporter"/>
    <property type="match status" value="1"/>
</dbReference>
<protein>
    <submittedName>
        <fullName evidence="10">Major Facilitator Superfamily protein</fullName>
    </submittedName>
</protein>
<dbReference type="PROSITE" id="PS50850">
    <property type="entry name" value="MFS"/>
    <property type="match status" value="1"/>
</dbReference>
<evidence type="ECO:0000256" key="5">
    <source>
        <dbReference type="ARBA" id="ARBA00022989"/>
    </source>
</evidence>
<feature type="compositionally biased region" description="Polar residues" evidence="7">
    <location>
        <begin position="173"/>
        <end position="183"/>
    </location>
</feature>
<gene>
    <name evidence="10" type="ORF">SAMN05421642_1019</name>
</gene>
<evidence type="ECO:0000256" key="3">
    <source>
        <dbReference type="ARBA" id="ARBA00022475"/>
    </source>
</evidence>
<dbReference type="InterPro" id="IPR036259">
    <property type="entry name" value="MFS_trans_sf"/>
</dbReference>
<evidence type="ECO:0000313" key="11">
    <source>
        <dbReference type="Proteomes" id="UP000198327"/>
    </source>
</evidence>
<feature type="transmembrane region" description="Helical" evidence="8">
    <location>
        <begin position="28"/>
        <end position="51"/>
    </location>
</feature>
<keyword evidence="11" id="KW-1185">Reference proteome</keyword>
<feature type="transmembrane region" description="Helical" evidence="8">
    <location>
        <begin position="85"/>
        <end position="106"/>
    </location>
</feature>
<keyword evidence="4 8" id="KW-0812">Transmembrane</keyword>
<keyword evidence="6 8" id="KW-0472">Membrane</keyword>
<proteinExistence type="predicted"/>
<feature type="transmembrane region" description="Helical" evidence="8">
    <location>
        <begin position="57"/>
        <end position="78"/>
    </location>
</feature>
<keyword evidence="2" id="KW-0813">Transport</keyword>
<dbReference type="InterPro" id="IPR011701">
    <property type="entry name" value="MFS"/>
</dbReference>
<sequence length="183" mass="18467">MITAYALAFGSLLLIGGRIADRIGRRRALAIGLALFGIGSAIGGAAPNFAAPAVGRALQGVGGALLAPAAIGTVSAMFTNPAERARAFSVFGGVGAAFGLLAGGFLTEKLDWRWTLFVNLFLAAATLVLTLTVVRPDRPAGSARIDVIATILASAGLFGSSSGSRAPKPTVGPLTSSGQQWFP</sequence>
<dbReference type="GO" id="GO:0005886">
    <property type="term" value="C:plasma membrane"/>
    <property type="evidence" value="ECO:0007669"/>
    <property type="project" value="UniProtKB-SubCell"/>
</dbReference>
<keyword evidence="3" id="KW-1003">Cell membrane</keyword>
<dbReference type="Pfam" id="PF07690">
    <property type="entry name" value="MFS_1"/>
    <property type="match status" value="1"/>
</dbReference>
<dbReference type="Proteomes" id="UP000198327">
    <property type="component" value="Unassembled WGS sequence"/>
</dbReference>
<accession>A0A239CIQ4</accession>
<evidence type="ECO:0000256" key="2">
    <source>
        <dbReference type="ARBA" id="ARBA00022448"/>
    </source>
</evidence>
<organism evidence="10 11">
    <name type="scientific">Rhodococcoides kyotonense</name>
    <dbReference type="NCBI Taxonomy" id="398843"/>
    <lineage>
        <taxon>Bacteria</taxon>
        <taxon>Bacillati</taxon>
        <taxon>Actinomycetota</taxon>
        <taxon>Actinomycetes</taxon>
        <taxon>Mycobacteriales</taxon>
        <taxon>Nocardiaceae</taxon>
        <taxon>Rhodococcoides</taxon>
    </lineage>
</organism>
<dbReference type="PANTHER" id="PTHR42718">
    <property type="entry name" value="MAJOR FACILITATOR SUPERFAMILY MULTIDRUG TRANSPORTER MFSC"/>
    <property type="match status" value="1"/>
</dbReference>
<evidence type="ECO:0000256" key="6">
    <source>
        <dbReference type="ARBA" id="ARBA00023136"/>
    </source>
</evidence>
<dbReference type="Gene3D" id="1.20.1720.10">
    <property type="entry name" value="Multidrug resistance protein D"/>
    <property type="match status" value="1"/>
</dbReference>
<dbReference type="OrthoDB" id="4080117at2"/>
<comment type="subcellular location">
    <subcellularLocation>
        <location evidence="1">Cell membrane</location>
        <topology evidence="1">Multi-pass membrane protein</topology>
    </subcellularLocation>
</comment>
<dbReference type="EMBL" id="FZOW01000001">
    <property type="protein sequence ID" value="SNS19344.1"/>
    <property type="molecule type" value="Genomic_DNA"/>
</dbReference>
<dbReference type="PROSITE" id="PS00216">
    <property type="entry name" value="SUGAR_TRANSPORT_1"/>
    <property type="match status" value="1"/>
</dbReference>
<dbReference type="InterPro" id="IPR005829">
    <property type="entry name" value="Sugar_transporter_CS"/>
</dbReference>
<dbReference type="PANTHER" id="PTHR42718:SF46">
    <property type="entry name" value="BLR6921 PROTEIN"/>
    <property type="match status" value="1"/>
</dbReference>
<feature type="domain" description="Major facilitator superfamily (MFS) profile" evidence="9">
    <location>
        <begin position="1"/>
        <end position="183"/>
    </location>
</feature>
<keyword evidence="5 8" id="KW-1133">Transmembrane helix</keyword>
<evidence type="ECO:0000256" key="1">
    <source>
        <dbReference type="ARBA" id="ARBA00004651"/>
    </source>
</evidence>